<keyword evidence="9" id="KW-1185">Reference proteome</keyword>
<dbReference type="GO" id="GO:0046872">
    <property type="term" value="F:metal ion binding"/>
    <property type="evidence" value="ECO:0007669"/>
    <property type="project" value="UniProtKB-KW"/>
</dbReference>
<feature type="binding site" evidence="6">
    <location>
        <position position="223"/>
    </location>
    <ligand>
        <name>Mg(2+)</name>
        <dbReference type="ChEBI" id="CHEBI:18420"/>
        <label>1</label>
        <note>catalytic</note>
    </ligand>
</feature>
<protein>
    <recommendedName>
        <fullName evidence="7">Inositol-1-monophosphatase</fullName>
        <ecNumber evidence="7">3.1.3.25</ecNumber>
    </recommendedName>
</protein>
<evidence type="ECO:0000313" key="9">
    <source>
        <dbReference type="Proteomes" id="UP000215145"/>
    </source>
</evidence>
<evidence type="ECO:0000313" key="8">
    <source>
        <dbReference type="EMBL" id="OXM16271.1"/>
    </source>
</evidence>
<dbReference type="GO" id="GO:0008934">
    <property type="term" value="F:inositol monophosphate 1-phosphatase activity"/>
    <property type="evidence" value="ECO:0007669"/>
    <property type="project" value="InterPro"/>
</dbReference>
<evidence type="ECO:0000256" key="4">
    <source>
        <dbReference type="ARBA" id="ARBA00022801"/>
    </source>
</evidence>
<name>A0A229P2J0_9BACL</name>
<dbReference type="PROSITE" id="PS00629">
    <property type="entry name" value="IMP_1"/>
    <property type="match status" value="1"/>
</dbReference>
<dbReference type="Proteomes" id="UP000215145">
    <property type="component" value="Unassembled WGS sequence"/>
</dbReference>
<feature type="binding site" evidence="6">
    <location>
        <position position="97"/>
    </location>
    <ligand>
        <name>Mg(2+)</name>
        <dbReference type="ChEBI" id="CHEBI:18420"/>
        <label>1</label>
        <note>catalytic</note>
    </ligand>
</feature>
<comment type="caution">
    <text evidence="8">The sequence shown here is derived from an EMBL/GenBank/DDBJ whole genome shotgun (WGS) entry which is preliminary data.</text>
</comment>
<evidence type="ECO:0000256" key="6">
    <source>
        <dbReference type="PIRSR" id="PIRSR600760-2"/>
    </source>
</evidence>
<dbReference type="InterPro" id="IPR033942">
    <property type="entry name" value="IMPase"/>
</dbReference>
<feature type="binding site" evidence="6">
    <location>
        <position position="95"/>
    </location>
    <ligand>
        <name>Mg(2+)</name>
        <dbReference type="ChEBI" id="CHEBI:18420"/>
        <label>1</label>
        <note>catalytic</note>
    </ligand>
</feature>
<comment type="cofactor">
    <cofactor evidence="2 6 7">
        <name>Mg(2+)</name>
        <dbReference type="ChEBI" id="CHEBI:18420"/>
    </cofactor>
</comment>
<dbReference type="FunFam" id="3.30.540.10:FF:000003">
    <property type="entry name" value="Inositol-1-monophosphatase"/>
    <property type="match status" value="1"/>
</dbReference>
<keyword evidence="3 6" id="KW-0479">Metal-binding</keyword>
<accession>A0A229P2J0</accession>
<dbReference type="RefSeq" id="WP_089523355.1">
    <property type="nucleotide sequence ID" value="NZ_NMUQ01000001.1"/>
</dbReference>
<dbReference type="OrthoDB" id="9772456at2"/>
<dbReference type="PANTHER" id="PTHR20854">
    <property type="entry name" value="INOSITOL MONOPHOSPHATASE"/>
    <property type="match status" value="1"/>
</dbReference>
<organism evidence="8 9">
    <name type="scientific">Paenibacillus herberti</name>
    <dbReference type="NCBI Taxonomy" id="1619309"/>
    <lineage>
        <taxon>Bacteria</taxon>
        <taxon>Bacillati</taxon>
        <taxon>Bacillota</taxon>
        <taxon>Bacilli</taxon>
        <taxon>Bacillales</taxon>
        <taxon>Paenibacillaceae</taxon>
        <taxon>Paenibacillus</taxon>
    </lineage>
</organism>
<evidence type="ECO:0000256" key="2">
    <source>
        <dbReference type="ARBA" id="ARBA00001946"/>
    </source>
</evidence>
<dbReference type="PRINTS" id="PR00377">
    <property type="entry name" value="IMPHPHTASES"/>
</dbReference>
<feature type="binding site" evidence="6">
    <location>
        <position position="71"/>
    </location>
    <ligand>
        <name>Mg(2+)</name>
        <dbReference type="ChEBI" id="CHEBI:18420"/>
        <label>1</label>
        <note>catalytic</note>
    </ligand>
</feature>
<dbReference type="Gene3D" id="3.30.540.10">
    <property type="entry name" value="Fructose-1,6-Bisphosphatase, subunit A, domain 1"/>
    <property type="match status" value="1"/>
</dbReference>
<dbReference type="EC" id="3.1.3.25" evidence="7"/>
<comment type="catalytic activity">
    <reaction evidence="1 7">
        <text>a myo-inositol phosphate + H2O = myo-inositol + phosphate</text>
        <dbReference type="Rhea" id="RHEA:24056"/>
        <dbReference type="ChEBI" id="CHEBI:15377"/>
        <dbReference type="ChEBI" id="CHEBI:17268"/>
        <dbReference type="ChEBI" id="CHEBI:43474"/>
        <dbReference type="ChEBI" id="CHEBI:84139"/>
        <dbReference type="EC" id="3.1.3.25"/>
    </reaction>
</comment>
<dbReference type="GO" id="GO:0007165">
    <property type="term" value="P:signal transduction"/>
    <property type="evidence" value="ECO:0007669"/>
    <property type="project" value="TreeGrafter"/>
</dbReference>
<dbReference type="InterPro" id="IPR020583">
    <property type="entry name" value="Inositol_monoP_metal-BS"/>
</dbReference>
<evidence type="ECO:0000256" key="3">
    <source>
        <dbReference type="ARBA" id="ARBA00022723"/>
    </source>
</evidence>
<reference evidence="8 9" key="1">
    <citation type="submission" date="2017-07" db="EMBL/GenBank/DDBJ databases">
        <title>Paenibacillus herberti R33 genome sequencing and assembly.</title>
        <authorList>
            <person name="Su W."/>
        </authorList>
    </citation>
    <scope>NUCLEOTIDE SEQUENCE [LARGE SCALE GENOMIC DNA]</scope>
    <source>
        <strain evidence="8 9">R33</strain>
    </source>
</reference>
<keyword evidence="4 7" id="KW-0378">Hydrolase</keyword>
<dbReference type="PANTHER" id="PTHR20854:SF4">
    <property type="entry name" value="INOSITOL-1-MONOPHOSPHATASE-RELATED"/>
    <property type="match status" value="1"/>
</dbReference>
<evidence type="ECO:0000256" key="7">
    <source>
        <dbReference type="RuleBase" id="RU364068"/>
    </source>
</evidence>
<gene>
    <name evidence="8" type="ORF">CGZ75_06170</name>
</gene>
<dbReference type="GO" id="GO:0006020">
    <property type="term" value="P:inositol metabolic process"/>
    <property type="evidence" value="ECO:0007669"/>
    <property type="project" value="TreeGrafter"/>
</dbReference>
<proteinExistence type="inferred from homology"/>
<evidence type="ECO:0000256" key="5">
    <source>
        <dbReference type="ARBA" id="ARBA00022842"/>
    </source>
</evidence>
<sequence length="270" mass="29686">MSQEFEESLLQSAIDYAKQAGELIRAQTGNWDQILEKKNGSDLVTNVDLLSEALLKSLISAHYSDHWILSEEDNGALNSYEALISKGAGYGWVIDPIDGTTNFIHGIPHFAVSIGIVRDQESIIGVVYNPLTEELFHARRNGGACRNGKVITSGREQKLQEALLATGFQAEQWAPQSLLVKQMDHLAGACRNLRIIGAASLDLCWIAMGRLTGFWHKGLHPWDTSAGALILREAGGRLTDFDGNEYELHHDTLVASNSTIHDELLAGLKR</sequence>
<dbReference type="SUPFAM" id="SSF56655">
    <property type="entry name" value="Carbohydrate phosphatase"/>
    <property type="match status" value="1"/>
</dbReference>
<comment type="similarity">
    <text evidence="7">Belongs to the inositol monophosphatase superfamily.</text>
</comment>
<dbReference type="CDD" id="cd01639">
    <property type="entry name" value="IMPase"/>
    <property type="match status" value="1"/>
</dbReference>
<feature type="binding site" evidence="6">
    <location>
        <position position="98"/>
    </location>
    <ligand>
        <name>Mg(2+)</name>
        <dbReference type="ChEBI" id="CHEBI:18420"/>
        <label>1</label>
        <note>catalytic</note>
    </ligand>
</feature>
<dbReference type="Gene3D" id="3.40.190.80">
    <property type="match status" value="1"/>
</dbReference>
<dbReference type="InterPro" id="IPR000760">
    <property type="entry name" value="Inositol_monophosphatase-like"/>
</dbReference>
<dbReference type="Pfam" id="PF00459">
    <property type="entry name" value="Inositol_P"/>
    <property type="match status" value="1"/>
</dbReference>
<keyword evidence="5 6" id="KW-0460">Magnesium</keyword>
<dbReference type="EMBL" id="NMUQ01000001">
    <property type="protein sequence ID" value="OXM16271.1"/>
    <property type="molecule type" value="Genomic_DNA"/>
</dbReference>
<dbReference type="AlphaFoldDB" id="A0A229P2J0"/>
<evidence type="ECO:0000256" key="1">
    <source>
        <dbReference type="ARBA" id="ARBA00001033"/>
    </source>
</evidence>